<keyword evidence="1" id="KW-1133">Transmembrane helix</keyword>
<dbReference type="AlphaFoldDB" id="A0A841SSU7"/>
<keyword evidence="3" id="KW-1185">Reference proteome</keyword>
<keyword evidence="1" id="KW-0812">Transmembrane</keyword>
<dbReference type="Proteomes" id="UP000535838">
    <property type="component" value="Unassembled WGS sequence"/>
</dbReference>
<comment type="caution">
    <text evidence="2">The sequence shown here is derived from an EMBL/GenBank/DDBJ whole genome shotgun (WGS) entry which is preliminary data.</text>
</comment>
<evidence type="ECO:0000313" key="2">
    <source>
        <dbReference type="EMBL" id="MBB6634292.1"/>
    </source>
</evidence>
<protein>
    <submittedName>
        <fullName evidence="2">Uncharacterized protein</fullName>
    </submittedName>
</protein>
<gene>
    <name evidence="2" type="ORF">H7B67_09235</name>
</gene>
<accession>A0A841SSU7</accession>
<evidence type="ECO:0000256" key="1">
    <source>
        <dbReference type="SAM" id="Phobius"/>
    </source>
</evidence>
<keyword evidence="1" id="KW-0472">Membrane</keyword>
<organism evidence="2 3">
    <name type="scientific">Cohnella thailandensis</name>
    <dbReference type="NCBI Taxonomy" id="557557"/>
    <lineage>
        <taxon>Bacteria</taxon>
        <taxon>Bacillati</taxon>
        <taxon>Bacillota</taxon>
        <taxon>Bacilli</taxon>
        <taxon>Bacillales</taxon>
        <taxon>Paenibacillaceae</taxon>
        <taxon>Cohnella</taxon>
    </lineage>
</organism>
<evidence type="ECO:0000313" key="3">
    <source>
        <dbReference type="Proteomes" id="UP000535838"/>
    </source>
</evidence>
<name>A0A841SSU7_9BACL</name>
<sequence>MSVRAKRSILANAVLLVAILLILAISSLWKSELFRQFQSYTLTIDNQSDYDIVSVETGIMTSDSSGKTMESGSKHTYSKAIKTGQDQTIKPKLVIAGEGGIYMKFIDSRGESRQRTICSYTEYASGYSTVTINNDDVIIEENCR</sequence>
<dbReference type="EMBL" id="JACJVQ010000006">
    <property type="protein sequence ID" value="MBB6634292.1"/>
    <property type="molecule type" value="Genomic_DNA"/>
</dbReference>
<proteinExistence type="predicted"/>
<feature type="transmembrane region" description="Helical" evidence="1">
    <location>
        <begin position="9"/>
        <end position="29"/>
    </location>
</feature>
<dbReference type="RefSeq" id="WP_185119516.1">
    <property type="nucleotide sequence ID" value="NZ_JACJVQ010000006.1"/>
</dbReference>
<reference evidence="2 3" key="1">
    <citation type="submission" date="2020-08" db="EMBL/GenBank/DDBJ databases">
        <title>Cohnella phylogeny.</title>
        <authorList>
            <person name="Dunlap C."/>
        </authorList>
    </citation>
    <scope>NUCLEOTIDE SEQUENCE [LARGE SCALE GENOMIC DNA]</scope>
    <source>
        <strain evidence="2 3">DSM 25241</strain>
    </source>
</reference>